<keyword evidence="2" id="KW-1185">Reference proteome</keyword>
<name>A0A3N4I2B0_ASCIM</name>
<protein>
    <recommendedName>
        <fullName evidence="3">F-box domain-containing protein</fullName>
    </recommendedName>
</protein>
<dbReference type="AlphaFoldDB" id="A0A3N4I2B0"/>
<dbReference type="SUPFAM" id="SSF81383">
    <property type="entry name" value="F-box domain"/>
    <property type="match status" value="1"/>
</dbReference>
<dbReference type="Proteomes" id="UP000275078">
    <property type="component" value="Unassembled WGS sequence"/>
</dbReference>
<dbReference type="InterPro" id="IPR036047">
    <property type="entry name" value="F-box-like_dom_sf"/>
</dbReference>
<evidence type="ECO:0000313" key="2">
    <source>
        <dbReference type="Proteomes" id="UP000275078"/>
    </source>
</evidence>
<organism evidence="1 2">
    <name type="scientific">Ascobolus immersus RN42</name>
    <dbReference type="NCBI Taxonomy" id="1160509"/>
    <lineage>
        <taxon>Eukaryota</taxon>
        <taxon>Fungi</taxon>
        <taxon>Dikarya</taxon>
        <taxon>Ascomycota</taxon>
        <taxon>Pezizomycotina</taxon>
        <taxon>Pezizomycetes</taxon>
        <taxon>Pezizales</taxon>
        <taxon>Ascobolaceae</taxon>
        <taxon>Ascobolus</taxon>
    </lineage>
</organism>
<evidence type="ECO:0008006" key="3">
    <source>
        <dbReference type="Google" id="ProtNLM"/>
    </source>
</evidence>
<accession>A0A3N4I2B0</accession>
<sequence>MAESSAQSAKEPVVIKSPNKRASLFHLPIELRLEIYRHCSAFTLLQVLHTCHRFFDELNYHSHLFRNAAGFYAHPRHVEPGNYRVSSHLSPASSWNSNFPAFATTSLPETTRKVFGIWCIRKLSDKEERDCFVRHYSHSADRKLLDYNLIGYCPDCWMVLWRDKRFTGSKVRRKCQVRGRWGWQYEYVWGENCCGKCGSILRGD</sequence>
<proteinExistence type="predicted"/>
<evidence type="ECO:0000313" key="1">
    <source>
        <dbReference type="EMBL" id="RPA78361.1"/>
    </source>
</evidence>
<reference evidence="1 2" key="1">
    <citation type="journal article" date="2018" name="Nat. Ecol. Evol.">
        <title>Pezizomycetes genomes reveal the molecular basis of ectomycorrhizal truffle lifestyle.</title>
        <authorList>
            <person name="Murat C."/>
            <person name="Payen T."/>
            <person name="Noel B."/>
            <person name="Kuo A."/>
            <person name="Morin E."/>
            <person name="Chen J."/>
            <person name="Kohler A."/>
            <person name="Krizsan K."/>
            <person name="Balestrini R."/>
            <person name="Da Silva C."/>
            <person name="Montanini B."/>
            <person name="Hainaut M."/>
            <person name="Levati E."/>
            <person name="Barry K.W."/>
            <person name="Belfiori B."/>
            <person name="Cichocki N."/>
            <person name="Clum A."/>
            <person name="Dockter R.B."/>
            <person name="Fauchery L."/>
            <person name="Guy J."/>
            <person name="Iotti M."/>
            <person name="Le Tacon F."/>
            <person name="Lindquist E.A."/>
            <person name="Lipzen A."/>
            <person name="Malagnac F."/>
            <person name="Mello A."/>
            <person name="Molinier V."/>
            <person name="Miyauchi S."/>
            <person name="Poulain J."/>
            <person name="Riccioni C."/>
            <person name="Rubini A."/>
            <person name="Sitrit Y."/>
            <person name="Splivallo R."/>
            <person name="Traeger S."/>
            <person name="Wang M."/>
            <person name="Zifcakova L."/>
            <person name="Wipf D."/>
            <person name="Zambonelli A."/>
            <person name="Paolocci F."/>
            <person name="Nowrousian M."/>
            <person name="Ottonello S."/>
            <person name="Baldrian P."/>
            <person name="Spatafora J.W."/>
            <person name="Henrissat B."/>
            <person name="Nagy L.G."/>
            <person name="Aury J.M."/>
            <person name="Wincker P."/>
            <person name="Grigoriev I.V."/>
            <person name="Bonfante P."/>
            <person name="Martin F.M."/>
        </authorList>
    </citation>
    <scope>NUCLEOTIDE SEQUENCE [LARGE SCALE GENOMIC DNA]</scope>
    <source>
        <strain evidence="1 2">RN42</strain>
    </source>
</reference>
<dbReference type="EMBL" id="ML119712">
    <property type="protein sequence ID" value="RPA78361.1"/>
    <property type="molecule type" value="Genomic_DNA"/>
</dbReference>
<gene>
    <name evidence="1" type="ORF">BJ508DRAFT_329301</name>
</gene>